<dbReference type="InterPro" id="IPR007646">
    <property type="entry name" value="RNA_pol_Rpb2_4"/>
</dbReference>
<dbReference type="GO" id="GO:0006351">
    <property type="term" value="P:DNA-templated transcription"/>
    <property type="evidence" value="ECO:0007669"/>
    <property type="project" value="InterPro"/>
</dbReference>
<dbReference type="InterPro" id="IPR015712">
    <property type="entry name" value="DNA-dir_RNA_pol_su2"/>
</dbReference>
<keyword evidence="7 10" id="KW-0804">Transcription</keyword>
<keyword evidence="4 10" id="KW-0548">Nucleotidyltransferase</keyword>
<feature type="domain" description="RNA polymerase Rpb2" evidence="16">
    <location>
        <begin position="803"/>
        <end position="864"/>
    </location>
</feature>
<dbReference type="EMBL" id="JARKHS020020389">
    <property type="protein sequence ID" value="KAK8770923.1"/>
    <property type="molecule type" value="Genomic_DNA"/>
</dbReference>
<feature type="domain" description="RNA polymerase Rpb2" evidence="15">
    <location>
        <begin position="703"/>
        <end position="766"/>
    </location>
</feature>
<dbReference type="Pfam" id="PF04563">
    <property type="entry name" value="RNA_pol_Rpb2_1"/>
    <property type="match status" value="1"/>
</dbReference>
<feature type="domain" description="DNA-directed RNA polymerase subunit 2 hybrid-binding" evidence="11">
    <location>
        <begin position="1"/>
        <end position="113"/>
    </location>
</feature>
<dbReference type="InterPro" id="IPR037033">
    <property type="entry name" value="DNA-dir_RNAP_su2_hyb_sf"/>
</dbReference>
<feature type="domain" description="DNA-directed RNA polymerase subunit 2 hybrid-binding" evidence="11">
    <location>
        <begin position="932"/>
        <end position="1230"/>
    </location>
</feature>
<evidence type="ECO:0000259" key="15">
    <source>
        <dbReference type="Pfam" id="PF04565"/>
    </source>
</evidence>
<feature type="domain" description="RNA polymerase Rpb2" evidence="13">
    <location>
        <begin position="437"/>
        <end position="619"/>
    </location>
</feature>
<dbReference type="InterPro" id="IPR014724">
    <property type="entry name" value="RNA_pol_RPB2_OB-fold"/>
</dbReference>
<feature type="domain" description="RNA polymerase beta subunit protrusion" evidence="14">
    <location>
        <begin position="289"/>
        <end position="668"/>
    </location>
</feature>
<evidence type="ECO:0000313" key="19">
    <source>
        <dbReference type="Proteomes" id="UP001321473"/>
    </source>
</evidence>
<evidence type="ECO:0000256" key="9">
    <source>
        <dbReference type="RuleBase" id="RU000434"/>
    </source>
</evidence>
<evidence type="ECO:0000256" key="1">
    <source>
        <dbReference type="ARBA" id="ARBA00006835"/>
    </source>
</evidence>
<evidence type="ECO:0000259" key="17">
    <source>
        <dbReference type="Pfam" id="PF04567"/>
    </source>
</evidence>
<name>A0AAQ4E8C3_AMBAM</name>
<accession>A0AAQ4E8C3</accession>
<comment type="caution">
    <text evidence="18">The sequence shown here is derived from an EMBL/GenBank/DDBJ whole genome shotgun (WGS) entry which is preliminary data.</text>
</comment>
<dbReference type="InterPro" id="IPR007120">
    <property type="entry name" value="DNA-dir_RNAP_su2_dom"/>
</dbReference>
<dbReference type="InterPro" id="IPR007642">
    <property type="entry name" value="RNA_pol_Rpb2_2"/>
</dbReference>
<dbReference type="Pfam" id="PF04560">
    <property type="entry name" value="RNA_pol_Rpb2_7"/>
    <property type="match status" value="1"/>
</dbReference>
<evidence type="ECO:0000256" key="3">
    <source>
        <dbReference type="ARBA" id="ARBA00022679"/>
    </source>
</evidence>
<dbReference type="InterPro" id="IPR007121">
    <property type="entry name" value="RNA_pol_bsu_CS"/>
</dbReference>
<dbReference type="InterPro" id="IPR007641">
    <property type="entry name" value="RNA_pol_Rpb2_7"/>
</dbReference>
<dbReference type="GO" id="GO:0046872">
    <property type="term" value="F:metal ion binding"/>
    <property type="evidence" value="ECO:0007669"/>
    <property type="project" value="UniProtKB-KW"/>
</dbReference>
<evidence type="ECO:0000259" key="14">
    <source>
        <dbReference type="Pfam" id="PF04563"/>
    </source>
</evidence>
<feature type="domain" description="RNA polymerase Rpb2" evidence="17">
    <location>
        <begin position="885"/>
        <end position="917"/>
    </location>
</feature>
<dbReference type="Pfam" id="PF04567">
    <property type="entry name" value="RNA_pol_Rpb2_5"/>
    <property type="match status" value="1"/>
</dbReference>
<evidence type="ECO:0000256" key="4">
    <source>
        <dbReference type="ARBA" id="ARBA00022695"/>
    </source>
</evidence>
<dbReference type="InterPro" id="IPR007647">
    <property type="entry name" value="RNA_pol_Rpb2_5"/>
</dbReference>
<dbReference type="InterPro" id="IPR007644">
    <property type="entry name" value="RNA_pol_bsu_protrusion"/>
</dbReference>
<sequence>MNPHGFPSRMTVGKLIKLLAGKAGVLNGKFHYSTAFGGSKVQDVGEELIRRGFNYQGKDCLTSGITGEPLSAYIYMGPIYYQKLKHMVMDKVHTRARGPRAVLTRQPTEGRSRDGGLRLGEMERDCLIGHGASMLLLERLMLSSDACEVRESRWKWAPHPVVLICINHLLFKINVFSLGLCKYAKHRIRQAVKTLQIQSAASLCRAPAAGPTVFLAARSSCSFAGRDTFCFRRDESRKPLVGRTTAKTTMAWPFEQEGGQSLPDGRLNDPIKDISEKWKLLPAFLTMHGLVRHHIDSFNHFINVEIKEIMRANERITSDADPQFYLKYLDIHVGTPNIEEDFTVGRFTTPHECRLRDMTYSAPITVDIEYTRGQERVLRSGFPIGRMPIMLRSANCVLANKTHFEMAQLNECPYDPGGYFVVNGVERVILMQEQLSKNRMIVEEDRKNGVMCQVTSSTHERKSRTVVGVKHGRYFLKHNSLTEDIPVVIIFKAMGLECDQAIVQMIGTSDAVQAAIASSLEECHRSQVFTQTQALRFIGGKLKHRRMFFGGGGGGHRKSPVDDARDILATTVLAHVPVEGFNFRMKCFYLATMVRRIIEAQSNKALLDDRDYYGNKRLELAGSLLSLLFEDLFKRFNTELKLVADKYIPKVRATQFDVVKYVRQDLITHGLVVAIATGNWTVKRFKMERIGVTQKPKVFESKVLTRLSYISALGMMTRVNSQFEKTRKVSGPRSLQPSQFGMLCPSDTPEGEACGLVKNLALMTHITTDIEESFIVRLLRNLGVEDLQLLNGEELSDPSVYLVFLNGNIEGVVKNHVRLLKTLRLLRRSGYLSEFVSLHTSNVQRCVYISADGGRMCRPYIIVEKGRPKLTKAHLEDLTRGLLFFNDLVRRGVVEFLDVNEENDSHIALREQDITPQTTHLEIEAYSLLGVCAGIIPYPHHNQSPRNTYQCAMGKQAMGTIGLNQRNRIDSLLYLLVYPHRPMVKTKTIELINFEELPAGQNATVAVVSYSGYDIEDAIVMNRSSIDRGFGRCQVYRNQKCIIKKYTNQTSDKIMGPLVDSTTMKPVWKHEALDSDGIARPGSRVENRQVLINKWIPAASSTVVQPGQPAQPEHKEVPVSYKGLEPVYVEKVLITSNTEESFLMKLLLRQTRRPEIGDKFSSRHGQKGVVGLIAQQEDLPFNDQGICPDLIMNPHGFPSRMTVGKLIELLAGKAGVLNGKFHYGTAFGGSKVLFPLRMFYGTKQICDI</sequence>
<dbReference type="Gene3D" id="3.90.1800.10">
    <property type="entry name" value="RNA polymerase alpha subunit dimerisation domain"/>
    <property type="match status" value="1"/>
</dbReference>
<gene>
    <name evidence="18" type="ORF">V5799_025833</name>
</gene>
<dbReference type="Pfam" id="PF00562">
    <property type="entry name" value="RNA_pol_Rpb2_6"/>
    <property type="match status" value="2"/>
</dbReference>
<comment type="similarity">
    <text evidence="1 9">Belongs to the RNA polymerase beta chain family.</text>
</comment>
<dbReference type="PROSITE" id="PS01166">
    <property type="entry name" value="RNA_POL_BETA"/>
    <property type="match status" value="1"/>
</dbReference>
<dbReference type="GO" id="GO:0000428">
    <property type="term" value="C:DNA-directed RNA polymerase complex"/>
    <property type="evidence" value="ECO:0007669"/>
    <property type="project" value="UniProtKB-KW"/>
</dbReference>
<dbReference type="FunFam" id="2.40.50.150:FF:000003">
    <property type="entry name" value="DNA-directed RNA polymerase subunit beta"/>
    <property type="match status" value="1"/>
</dbReference>
<evidence type="ECO:0000256" key="2">
    <source>
        <dbReference type="ARBA" id="ARBA00022478"/>
    </source>
</evidence>
<keyword evidence="5" id="KW-0479">Metal-binding</keyword>
<dbReference type="AlphaFoldDB" id="A0AAQ4E8C3"/>
<dbReference type="Pfam" id="PF04566">
    <property type="entry name" value="RNA_pol_Rpb2_4"/>
    <property type="match status" value="1"/>
</dbReference>
<feature type="non-terminal residue" evidence="18">
    <location>
        <position position="1248"/>
    </location>
</feature>
<evidence type="ECO:0000259" key="13">
    <source>
        <dbReference type="Pfam" id="PF04561"/>
    </source>
</evidence>
<dbReference type="Gene3D" id="3.90.1100.10">
    <property type="match status" value="2"/>
</dbReference>
<dbReference type="EC" id="2.7.7.6" evidence="10"/>
<dbReference type="PANTHER" id="PTHR20856">
    <property type="entry name" value="DNA-DIRECTED RNA POLYMERASE I SUBUNIT 2"/>
    <property type="match status" value="1"/>
</dbReference>
<evidence type="ECO:0000256" key="6">
    <source>
        <dbReference type="ARBA" id="ARBA00022833"/>
    </source>
</evidence>
<dbReference type="FunFam" id="2.40.270.10:FF:000006">
    <property type="entry name" value="DNA-directed RNA polymerase subunit beta"/>
    <property type="match status" value="1"/>
</dbReference>
<comment type="function">
    <text evidence="10">DNA-dependent RNA polymerase catalyzes the transcription of DNA into RNA using the four ribonucleoside triphosphates as substrates.</text>
</comment>
<evidence type="ECO:0000259" key="11">
    <source>
        <dbReference type="Pfam" id="PF00562"/>
    </source>
</evidence>
<dbReference type="GO" id="GO:0032549">
    <property type="term" value="F:ribonucleoside binding"/>
    <property type="evidence" value="ECO:0007669"/>
    <property type="project" value="InterPro"/>
</dbReference>
<protein>
    <recommendedName>
        <fullName evidence="10">DNA-directed RNA polymerase subunit beta</fullName>
        <ecNumber evidence="10">2.7.7.6</ecNumber>
    </recommendedName>
</protein>
<dbReference type="Proteomes" id="UP001321473">
    <property type="component" value="Unassembled WGS sequence"/>
</dbReference>
<dbReference type="GO" id="GO:0003899">
    <property type="term" value="F:DNA-directed RNA polymerase activity"/>
    <property type="evidence" value="ECO:0007669"/>
    <property type="project" value="UniProtKB-EC"/>
</dbReference>
<evidence type="ECO:0000256" key="8">
    <source>
        <dbReference type="ARBA" id="ARBA00048552"/>
    </source>
</evidence>
<organism evidence="18 19">
    <name type="scientific">Amblyomma americanum</name>
    <name type="common">Lone star tick</name>
    <dbReference type="NCBI Taxonomy" id="6943"/>
    <lineage>
        <taxon>Eukaryota</taxon>
        <taxon>Metazoa</taxon>
        <taxon>Ecdysozoa</taxon>
        <taxon>Arthropoda</taxon>
        <taxon>Chelicerata</taxon>
        <taxon>Arachnida</taxon>
        <taxon>Acari</taxon>
        <taxon>Parasitiformes</taxon>
        <taxon>Ixodida</taxon>
        <taxon>Ixodoidea</taxon>
        <taxon>Ixodidae</taxon>
        <taxon>Amblyomminae</taxon>
        <taxon>Amblyomma</taxon>
    </lineage>
</organism>
<dbReference type="Pfam" id="PF04565">
    <property type="entry name" value="RNA_pol_Rpb2_3"/>
    <property type="match status" value="1"/>
</dbReference>
<keyword evidence="19" id="KW-1185">Reference proteome</keyword>
<evidence type="ECO:0000256" key="5">
    <source>
        <dbReference type="ARBA" id="ARBA00022723"/>
    </source>
</evidence>
<keyword evidence="3 10" id="KW-0808">Transferase</keyword>
<feature type="domain" description="RNA polymerase Rpb2" evidence="12">
    <location>
        <begin position="115"/>
        <end position="149"/>
    </location>
</feature>
<dbReference type="FunFam" id="3.90.1100.10:FF:000006">
    <property type="entry name" value="DNA-directed RNA polymerase subunit beta"/>
    <property type="match status" value="1"/>
</dbReference>
<keyword evidence="6" id="KW-0862">Zinc</keyword>
<evidence type="ECO:0000256" key="10">
    <source>
        <dbReference type="RuleBase" id="RU363031"/>
    </source>
</evidence>
<dbReference type="FunFam" id="3.90.1100.10:FF:000021">
    <property type="entry name" value="DNA-directed RNA polymerase subunit beta"/>
    <property type="match status" value="1"/>
</dbReference>
<evidence type="ECO:0000259" key="12">
    <source>
        <dbReference type="Pfam" id="PF04560"/>
    </source>
</evidence>
<reference evidence="18 19" key="1">
    <citation type="journal article" date="2023" name="Arcadia Sci">
        <title>De novo assembly of a long-read Amblyomma americanum tick genome.</title>
        <authorList>
            <person name="Chou S."/>
            <person name="Poskanzer K.E."/>
            <person name="Rollins M."/>
            <person name="Thuy-Boun P.S."/>
        </authorList>
    </citation>
    <scope>NUCLEOTIDE SEQUENCE [LARGE SCALE GENOMIC DNA]</scope>
    <source>
        <strain evidence="18">F_SG_1</strain>
        <tissue evidence="18">Salivary glands</tissue>
    </source>
</reference>
<proteinExistence type="inferred from homology"/>
<dbReference type="CDD" id="cd00653">
    <property type="entry name" value="RNA_pol_B_RPB2"/>
    <property type="match status" value="1"/>
</dbReference>
<dbReference type="GO" id="GO:0003677">
    <property type="term" value="F:DNA binding"/>
    <property type="evidence" value="ECO:0007669"/>
    <property type="project" value="InterPro"/>
</dbReference>
<evidence type="ECO:0000313" key="18">
    <source>
        <dbReference type="EMBL" id="KAK8770923.1"/>
    </source>
</evidence>
<dbReference type="Gene3D" id="2.40.50.150">
    <property type="match status" value="1"/>
</dbReference>
<comment type="catalytic activity">
    <reaction evidence="8 10">
        <text>RNA(n) + a ribonucleoside 5'-triphosphate = RNA(n+1) + diphosphate</text>
        <dbReference type="Rhea" id="RHEA:21248"/>
        <dbReference type="Rhea" id="RHEA-COMP:14527"/>
        <dbReference type="Rhea" id="RHEA-COMP:17342"/>
        <dbReference type="ChEBI" id="CHEBI:33019"/>
        <dbReference type="ChEBI" id="CHEBI:61557"/>
        <dbReference type="ChEBI" id="CHEBI:140395"/>
        <dbReference type="EC" id="2.7.7.6"/>
    </reaction>
</comment>
<dbReference type="SUPFAM" id="SSF64484">
    <property type="entry name" value="beta and beta-prime subunits of DNA dependent RNA-polymerase"/>
    <property type="match status" value="2"/>
</dbReference>
<dbReference type="Gene3D" id="2.40.270.10">
    <property type="entry name" value="DNA-directed RNA polymerase, subunit 2, domain 6"/>
    <property type="match status" value="2"/>
</dbReference>
<keyword evidence="2 10" id="KW-0240">DNA-directed RNA polymerase</keyword>
<evidence type="ECO:0000259" key="16">
    <source>
        <dbReference type="Pfam" id="PF04566"/>
    </source>
</evidence>
<dbReference type="Pfam" id="PF04561">
    <property type="entry name" value="RNA_pol_Rpb2_2"/>
    <property type="match status" value="1"/>
</dbReference>
<dbReference type="NCBIfam" id="NF007175">
    <property type="entry name" value="PRK09606.1"/>
    <property type="match status" value="1"/>
</dbReference>
<evidence type="ECO:0000256" key="7">
    <source>
        <dbReference type="ARBA" id="ARBA00023163"/>
    </source>
</evidence>
<dbReference type="InterPro" id="IPR007645">
    <property type="entry name" value="RNA_pol_Rpb2_3"/>
</dbReference>